<dbReference type="EMBL" id="CM037159">
    <property type="protein sequence ID" value="KAH7865357.1"/>
    <property type="molecule type" value="Genomic_DNA"/>
</dbReference>
<protein>
    <submittedName>
        <fullName evidence="1">Uncharacterized protein</fullName>
    </submittedName>
</protein>
<reference evidence="1 2" key="1">
    <citation type="journal article" date="2021" name="Hortic Res">
        <title>High-quality reference genome and annotation aids understanding of berry development for evergreen blueberry (Vaccinium darrowii).</title>
        <authorList>
            <person name="Yu J."/>
            <person name="Hulse-Kemp A.M."/>
            <person name="Babiker E."/>
            <person name="Staton M."/>
        </authorList>
    </citation>
    <scope>NUCLEOTIDE SEQUENCE [LARGE SCALE GENOMIC DNA]</scope>
    <source>
        <strain evidence="2">cv. NJ 8807/NJ 8810</strain>
        <tissue evidence="1">Young leaf</tissue>
    </source>
</reference>
<dbReference type="Proteomes" id="UP000828048">
    <property type="component" value="Chromosome 9"/>
</dbReference>
<comment type="caution">
    <text evidence="1">The sequence shown here is derived from an EMBL/GenBank/DDBJ whole genome shotgun (WGS) entry which is preliminary data.</text>
</comment>
<accession>A0ACB7ZHG7</accession>
<name>A0ACB7ZHG7_9ERIC</name>
<sequence>MKKMDRKRKGEKPVRCYTLEFDIILFNKFDFFPYLSGKKKKKKKTRLPMNAADMQWKFSQDHLAADNYNMMPLGPSPYNPFWSGMQPGMEGYVAPYSGSLPYMGYGLGPYAVPFGVLPQAPFGARGFLKLNDPNEPLINIPTDVVDQLLSLLEEGDNGHGEHFDTPPACPSIILNSSLVINTNNFICGVTNRAGYVGIMVHLEIGMLL</sequence>
<evidence type="ECO:0000313" key="1">
    <source>
        <dbReference type="EMBL" id="KAH7865357.1"/>
    </source>
</evidence>
<proteinExistence type="predicted"/>
<gene>
    <name evidence="1" type="ORF">Vadar_005590</name>
</gene>
<evidence type="ECO:0000313" key="2">
    <source>
        <dbReference type="Proteomes" id="UP000828048"/>
    </source>
</evidence>
<organism evidence="1 2">
    <name type="scientific">Vaccinium darrowii</name>
    <dbReference type="NCBI Taxonomy" id="229202"/>
    <lineage>
        <taxon>Eukaryota</taxon>
        <taxon>Viridiplantae</taxon>
        <taxon>Streptophyta</taxon>
        <taxon>Embryophyta</taxon>
        <taxon>Tracheophyta</taxon>
        <taxon>Spermatophyta</taxon>
        <taxon>Magnoliopsida</taxon>
        <taxon>eudicotyledons</taxon>
        <taxon>Gunneridae</taxon>
        <taxon>Pentapetalae</taxon>
        <taxon>asterids</taxon>
        <taxon>Ericales</taxon>
        <taxon>Ericaceae</taxon>
        <taxon>Vaccinioideae</taxon>
        <taxon>Vaccinieae</taxon>
        <taxon>Vaccinium</taxon>
    </lineage>
</organism>
<keyword evidence="2" id="KW-1185">Reference proteome</keyword>